<gene>
    <name evidence="8" type="primary">lysS</name>
    <name evidence="11" type="ORF">AVDCRST_MAG88-845</name>
</gene>
<sequence length="516" mass="57520">MSDDGGHAPDDDLPQQTRVRLEKVARLRDLGVDPYTPRAARTHTIAEVRDRFAALEAAGEPITIAGRLERWRDSGKTGFGDLRDGSGKLQIYLRRDVIGEEPFAQFKALIDLNDFLQATGTPMVTKTGEPTLAVTEYRLLTKSLTPPPDKWHGVTDPETRYRQRYVDLAVNEGTREVFVTRSRVISALRAALDRRGFLEVETPVLQPLYGGAAARPFTTHYNALDQTFYLRIADELYLKRLIVGGFERVYEISKDFRNEGVDARHSPEFTMLELYQAYADYEEIMRLVEEVMHEITLAVRGTSRLTFGGHEVDLIPPWRRLPMREAILEWSGVDYGALPEQGALYEAAVAAGRQGGKDLDINPETVWPRIVDELFKTFVRPNLVEPTFVYDYPQALSPLAKGKPGDPATVERFQPVVAGVELGNAYSELNDPQEQLARFREQARDRAAGDEEAMPIDEDYVAALRYGMPPTGGLGIGIDRLAMLFTDQHTIRDVILFPALRSATTPGVAGGGEGAG</sequence>
<dbReference type="InterPro" id="IPR018149">
    <property type="entry name" value="Lys-tRNA-synth_II_C"/>
</dbReference>
<evidence type="ECO:0000256" key="3">
    <source>
        <dbReference type="ARBA" id="ARBA00022723"/>
    </source>
</evidence>
<dbReference type="InterPro" id="IPR004365">
    <property type="entry name" value="NA-bd_OB_tRNA"/>
</dbReference>
<comment type="caution">
    <text evidence="8">Lacks conserved residue(s) required for the propagation of feature annotation.</text>
</comment>
<keyword evidence="4 8" id="KW-0547">Nucleotide-binding</keyword>
<keyword evidence="8" id="KW-0963">Cytoplasm</keyword>
<feature type="binding site" evidence="8">
    <location>
        <position position="421"/>
    </location>
    <ligand>
        <name>Mg(2+)</name>
        <dbReference type="ChEBI" id="CHEBI:18420"/>
        <label>1</label>
    </ligand>
</feature>
<evidence type="ECO:0000256" key="8">
    <source>
        <dbReference type="HAMAP-Rule" id="MF_00252"/>
    </source>
</evidence>
<evidence type="ECO:0000256" key="9">
    <source>
        <dbReference type="RuleBase" id="RU000336"/>
    </source>
</evidence>
<dbReference type="HAMAP" id="MF_00252">
    <property type="entry name" value="Lys_tRNA_synth_class2"/>
    <property type="match status" value="1"/>
</dbReference>
<comment type="subcellular location">
    <subcellularLocation>
        <location evidence="8">Cytoplasm</location>
    </subcellularLocation>
</comment>
<keyword evidence="8 9" id="KW-0460">Magnesium</keyword>
<evidence type="ECO:0000256" key="2">
    <source>
        <dbReference type="ARBA" id="ARBA00022598"/>
    </source>
</evidence>
<dbReference type="GO" id="GO:0006430">
    <property type="term" value="P:lysyl-tRNA aminoacylation"/>
    <property type="evidence" value="ECO:0007669"/>
    <property type="project" value="UniProtKB-UniRule"/>
</dbReference>
<dbReference type="CDD" id="cd04322">
    <property type="entry name" value="LysRS_N"/>
    <property type="match status" value="1"/>
</dbReference>
<dbReference type="GO" id="GO:0004824">
    <property type="term" value="F:lysine-tRNA ligase activity"/>
    <property type="evidence" value="ECO:0007669"/>
    <property type="project" value="UniProtKB-UniRule"/>
</dbReference>
<reference evidence="11" key="1">
    <citation type="submission" date="2020-02" db="EMBL/GenBank/DDBJ databases">
        <authorList>
            <person name="Meier V. D."/>
        </authorList>
    </citation>
    <scope>NUCLEOTIDE SEQUENCE</scope>
    <source>
        <strain evidence="11">AVDCRST_MAG88</strain>
    </source>
</reference>
<keyword evidence="2 8" id="KW-0436">Ligase</keyword>
<keyword evidence="8" id="KW-0648">Protein biosynthesis</keyword>
<dbReference type="InterPro" id="IPR044136">
    <property type="entry name" value="Lys-tRNA-ligase_II_N"/>
</dbReference>
<comment type="similarity">
    <text evidence="1 8">Belongs to the class-II aminoacyl-tRNA synthetase family.</text>
</comment>
<dbReference type="SUPFAM" id="SSF50249">
    <property type="entry name" value="Nucleic acid-binding proteins"/>
    <property type="match status" value="1"/>
</dbReference>
<dbReference type="Gene3D" id="2.40.50.140">
    <property type="entry name" value="Nucleic acid-binding proteins"/>
    <property type="match status" value="1"/>
</dbReference>
<evidence type="ECO:0000256" key="4">
    <source>
        <dbReference type="ARBA" id="ARBA00022741"/>
    </source>
</evidence>
<dbReference type="Pfam" id="PF00152">
    <property type="entry name" value="tRNA-synt_2"/>
    <property type="match status" value="1"/>
</dbReference>
<dbReference type="PANTHER" id="PTHR42918:SF15">
    <property type="entry name" value="LYSINE--TRNA LIGASE, CHLOROPLASTIC_MITOCHONDRIAL"/>
    <property type="match status" value="1"/>
</dbReference>
<comment type="catalytic activity">
    <reaction evidence="7 8 9">
        <text>tRNA(Lys) + L-lysine + ATP = L-lysyl-tRNA(Lys) + AMP + diphosphate</text>
        <dbReference type="Rhea" id="RHEA:20792"/>
        <dbReference type="Rhea" id="RHEA-COMP:9696"/>
        <dbReference type="Rhea" id="RHEA-COMP:9697"/>
        <dbReference type="ChEBI" id="CHEBI:30616"/>
        <dbReference type="ChEBI" id="CHEBI:32551"/>
        <dbReference type="ChEBI" id="CHEBI:33019"/>
        <dbReference type="ChEBI" id="CHEBI:78442"/>
        <dbReference type="ChEBI" id="CHEBI:78529"/>
        <dbReference type="ChEBI" id="CHEBI:456215"/>
        <dbReference type="EC" id="6.1.1.6"/>
    </reaction>
</comment>
<dbReference type="SUPFAM" id="SSF55681">
    <property type="entry name" value="Class II aaRS and biotin synthetases"/>
    <property type="match status" value="1"/>
</dbReference>
<keyword evidence="3 8" id="KW-0479">Metal-binding</keyword>
<dbReference type="GO" id="GO:0000287">
    <property type="term" value="F:magnesium ion binding"/>
    <property type="evidence" value="ECO:0007669"/>
    <property type="project" value="UniProtKB-UniRule"/>
</dbReference>
<name>A0A6J4UJ51_9BACT</name>
<dbReference type="InterPro" id="IPR012340">
    <property type="entry name" value="NA-bd_OB-fold"/>
</dbReference>
<proteinExistence type="inferred from homology"/>
<dbReference type="AlphaFoldDB" id="A0A6J4UJ51"/>
<dbReference type="EC" id="6.1.1.6" evidence="8"/>
<dbReference type="PROSITE" id="PS50862">
    <property type="entry name" value="AA_TRNA_LIGASE_II"/>
    <property type="match status" value="1"/>
</dbReference>
<dbReference type="GO" id="GO:0000049">
    <property type="term" value="F:tRNA binding"/>
    <property type="evidence" value="ECO:0007669"/>
    <property type="project" value="TreeGrafter"/>
</dbReference>
<dbReference type="EMBL" id="CADCWM010000293">
    <property type="protein sequence ID" value="CAA9551978.1"/>
    <property type="molecule type" value="Genomic_DNA"/>
</dbReference>
<keyword evidence="5 8" id="KW-0067">ATP-binding</keyword>
<dbReference type="CDD" id="cd00775">
    <property type="entry name" value="LysRS_core"/>
    <property type="match status" value="1"/>
</dbReference>
<dbReference type="NCBIfam" id="TIGR00499">
    <property type="entry name" value="lysS_bact"/>
    <property type="match status" value="1"/>
</dbReference>
<dbReference type="Gene3D" id="3.30.930.10">
    <property type="entry name" value="Bira Bifunctional Protein, Domain 2"/>
    <property type="match status" value="1"/>
</dbReference>
<organism evidence="11">
    <name type="scientific">uncultured Thermomicrobiales bacterium</name>
    <dbReference type="NCBI Taxonomy" id="1645740"/>
    <lineage>
        <taxon>Bacteria</taxon>
        <taxon>Pseudomonadati</taxon>
        <taxon>Thermomicrobiota</taxon>
        <taxon>Thermomicrobia</taxon>
        <taxon>Thermomicrobiales</taxon>
        <taxon>environmental samples</taxon>
    </lineage>
</organism>
<dbReference type="InterPro" id="IPR002313">
    <property type="entry name" value="Lys-tRNA-ligase_II"/>
</dbReference>
<protein>
    <recommendedName>
        <fullName evidence="8">Lysine--tRNA ligase</fullName>
        <ecNumber evidence="8">6.1.1.6</ecNumber>
    </recommendedName>
    <alternativeName>
        <fullName evidence="8">Lysyl-tRNA synthetase</fullName>
        <shortName evidence="8">LysRS</shortName>
    </alternativeName>
</protein>
<accession>A0A6J4UJ51</accession>
<comment type="subunit">
    <text evidence="8">Homodimer.</text>
</comment>
<dbReference type="Pfam" id="PF01336">
    <property type="entry name" value="tRNA_anti-codon"/>
    <property type="match status" value="1"/>
</dbReference>
<dbReference type="GO" id="GO:0005524">
    <property type="term" value="F:ATP binding"/>
    <property type="evidence" value="ECO:0007669"/>
    <property type="project" value="UniProtKB-UniRule"/>
</dbReference>
<dbReference type="InterPro" id="IPR045864">
    <property type="entry name" value="aa-tRNA-synth_II/BPL/LPL"/>
</dbReference>
<dbReference type="InterPro" id="IPR004364">
    <property type="entry name" value="Aa-tRNA-synt_II"/>
</dbReference>
<evidence type="ECO:0000259" key="10">
    <source>
        <dbReference type="PROSITE" id="PS50862"/>
    </source>
</evidence>
<evidence type="ECO:0000256" key="7">
    <source>
        <dbReference type="ARBA" id="ARBA00048573"/>
    </source>
</evidence>
<dbReference type="PRINTS" id="PR00982">
    <property type="entry name" value="TRNASYNTHLYS"/>
</dbReference>
<evidence type="ECO:0000313" key="11">
    <source>
        <dbReference type="EMBL" id="CAA9551978.1"/>
    </source>
</evidence>
<feature type="binding site" evidence="8">
    <location>
        <position position="421"/>
    </location>
    <ligand>
        <name>Mg(2+)</name>
        <dbReference type="ChEBI" id="CHEBI:18420"/>
        <label>2</label>
    </ligand>
</feature>
<dbReference type="PANTHER" id="PTHR42918">
    <property type="entry name" value="LYSYL-TRNA SYNTHETASE"/>
    <property type="match status" value="1"/>
</dbReference>
<evidence type="ECO:0000256" key="6">
    <source>
        <dbReference type="ARBA" id="ARBA00023146"/>
    </source>
</evidence>
<comment type="cofactor">
    <cofactor evidence="8 9">
        <name>Mg(2+)</name>
        <dbReference type="ChEBI" id="CHEBI:18420"/>
    </cofactor>
    <text evidence="8 9">Binds 3 Mg(2+) ions per subunit.</text>
</comment>
<evidence type="ECO:0000256" key="5">
    <source>
        <dbReference type="ARBA" id="ARBA00022840"/>
    </source>
</evidence>
<keyword evidence="6 8" id="KW-0030">Aminoacyl-tRNA synthetase</keyword>
<dbReference type="NCBIfam" id="NF001756">
    <property type="entry name" value="PRK00484.1"/>
    <property type="match status" value="1"/>
</dbReference>
<evidence type="ECO:0000256" key="1">
    <source>
        <dbReference type="ARBA" id="ARBA00008226"/>
    </source>
</evidence>
<dbReference type="InterPro" id="IPR006195">
    <property type="entry name" value="aa-tRNA-synth_II"/>
</dbReference>
<dbReference type="GO" id="GO:0005829">
    <property type="term" value="C:cytosol"/>
    <property type="evidence" value="ECO:0007669"/>
    <property type="project" value="TreeGrafter"/>
</dbReference>
<feature type="domain" description="Aminoacyl-transfer RNA synthetases class-II family profile" evidence="10">
    <location>
        <begin position="178"/>
        <end position="506"/>
    </location>
</feature>